<dbReference type="NCBIfam" id="TIGR04183">
    <property type="entry name" value="Por_Secre_tail"/>
    <property type="match status" value="1"/>
</dbReference>
<evidence type="ECO:0000313" key="3">
    <source>
        <dbReference type="Proteomes" id="UP000808349"/>
    </source>
</evidence>
<dbReference type="InterPro" id="IPR026444">
    <property type="entry name" value="Secre_tail"/>
</dbReference>
<reference evidence="2 3" key="1">
    <citation type="submission" date="2020-10" db="EMBL/GenBank/DDBJ databases">
        <title>Connecting structure to function with the recovery of over 1000 high-quality activated sludge metagenome-assembled genomes encoding full-length rRNA genes using long-read sequencing.</title>
        <authorList>
            <person name="Singleton C.M."/>
            <person name="Petriglieri F."/>
            <person name="Kristensen J.M."/>
            <person name="Kirkegaard R.H."/>
            <person name="Michaelsen T.Y."/>
            <person name="Andersen M.H."/>
            <person name="Karst S.M."/>
            <person name="Dueholm M.S."/>
            <person name="Nielsen P.H."/>
            <person name="Albertsen M."/>
        </authorList>
    </citation>
    <scope>NUCLEOTIDE SEQUENCE [LARGE SCALE GENOMIC DNA]</scope>
    <source>
        <strain evidence="2">Ribe_18-Q3-R11-54_BAT3C.373</strain>
    </source>
</reference>
<proteinExistence type="predicted"/>
<evidence type="ECO:0000259" key="1">
    <source>
        <dbReference type="Pfam" id="PF18962"/>
    </source>
</evidence>
<name>A0A9D7S8Q6_9BACT</name>
<protein>
    <submittedName>
        <fullName evidence="2">T9SS type A sorting domain-containing protein</fullName>
    </submittedName>
</protein>
<organism evidence="2 3">
    <name type="scientific">Candidatus Defluviibacterium haderslevense</name>
    <dbReference type="NCBI Taxonomy" id="2981993"/>
    <lineage>
        <taxon>Bacteria</taxon>
        <taxon>Pseudomonadati</taxon>
        <taxon>Bacteroidota</taxon>
        <taxon>Saprospiria</taxon>
        <taxon>Saprospirales</taxon>
        <taxon>Saprospiraceae</taxon>
        <taxon>Candidatus Defluviibacterium</taxon>
    </lineage>
</organism>
<comment type="caution">
    <text evidence="2">The sequence shown here is derived from an EMBL/GenBank/DDBJ whole genome shotgun (WGS) entry which is preliminary data.</text>
</comment>
<evidence type="ECO:0000313" key="2">
    <source>
        <dbReference type="EMBL" id="MBK9717293.1"/>
    </source>
</evidence>
<feature type="domain" description="Secretion system C-terminal sorting" evidence="1">
    <location>
        <begin position="53"/>
        <end position="125"/>
    </location>
</feature>
<dbReference type="EMBL" id="JADKFW010000004">
    <property type="protein sequence ID" value="MBK9717293.1"/>
    <property type="molecule type" value="Genomic_DNA"/>
</dbReference>
<dbReference type="Proteomes" id="UP000808349">
    <property type="component" value="Unassembled WGS sequence"/>
</dbReference>
<sequence>MRPNETNEPFTLRNKASIYFDYNTPVLTNSISTYVGLVATHNINKQALLKTTPNPFSDQIIVAYESLKKYSNYHLQIRNIHGIMTHDIQVQQKGKVEINTKLIPSGVYELMFLADDQILSSKKIVKILSR</sequence>
<dbReference type="Pfam" id="PF18962">
    <property type="entry name" value="Por_Secre_tail"/>
    <property type="match status" value="1"/>
</dbReference>
<accession>A0A9D7S8Q6</accession>
<dbReference type="AlphaFoldDB" id="A0A9D7S8Q6"/>
<gene>
    <name evidence="2" type="ORF">IPO85_07245</name>
</gene>